<comment type="caution">
    <text evidence="2">The sequence shown here is derived from an EMBL/GenBank/DDBJ whole genome shotgun (WGS) entry which is preliminary data.</text>
</comment>
<organism evidence="2">
    <name type="scientific">marine sediment metagenome</name>
    <dbReference type="NCBI Taxonomy" id="412755"/>
    <lineage>
        <taxon>unclassified sequences</taxon>
        <taxon>metagenomes</taxon>
        <taxon>ecological metagenomes</taxon>
    </lineage>
</organism>
<protein>
    <recommendedName>
        <fullName evidence="1">Zinc finger CHC2-type domain-containing protein</fullName>
    </recommendedName>
</protein>
<name>A0A0F9HEK3_9ZZZZ</name>
<dbReference type="GO" id="GO:0003899">
    <property type="term" value="F:DNA-directed RNA polymerase activity"/>
    <property type="evidence" value="ECO:0007669"/>
    <property type="project" value="InterPro"/>
</dbReference>
<dbReference type="SMART" id="SM00400">
    <property type="entry name" value="ZnF_CHCC"/>
    <property type="match status" value="1"/>
</dbReference>
<dbReference type="SUPFAM" id="SSF57783">
    <property type="entry name" value="Zinc beta-ribbon"/>
    <property type="match status" value="1"/>
</dbReference>
<dbReference type="GO" id="GO:0003677">
    <property type="term" value="F:DNA binding"/>
    <property type="evidence" value="ECO:0007669"/>
    <property type="project" value="InterPro"/>
</dbReference>
<dbReference type="InterPro" id="IPR002694">
    <property type="entry name" value="Znf_CHC2"/>
</dbReference>
<evidence type="ECO:0000259" key="1">
    <source>
        <dbReference type="SMART" id="SM00400"/>
    </source>
</evidence>
<evidence type="ECO:0000313" key="2">
    <source>
        <dbReference type="EMBL" id="KKM13856.1"/>
    </source>
</evidence>
<dbReference type="Gene3D" id="3.90.580.10">
    <property type="entry name" value="Zinc finger, CHC2-type domain"/>
    <property type="match status" value="1"/>
</dbReference>
<proteinExistence type="predicted"/>
<feature type="domain" description="Zinc finger CHC2-type" evidence="1">
    <location>
        <begin position="102"/>
        <end position="161"/>
    </location>
</feature>
<gene>
    <name evidence="2" type="ORF">LCGC14_1711990</name>
</gene>
<accession>A0A0F9HEK3</accession>
<dbReference type="InterPro" id="IPR036977">
    <property type="entry name" value="DNA_primase_Znf_CHC2"/>
</dbReference>
<sequence>MSQCKICSNNIDPKIPFFVISFNKETIEKGTKKIIQSEEGASICEECGKEGLSSVLRHLKLIHDSDTELNQKMQSLEKSINMEALMKEFGISGDKVGTKNQYLAKCPFHDQEASFLIDAKTKEYFCFCEGLKGDVFSFVINYDRDVNHKHMTLKQAVDYLMEKFPIQ</sequence>
<dbReference type="Pfam" id="PF01807">
    <property type="entry name" value="Zn_ribbon_DnaG"/>
    <property type="match status" value="1"/>
</dbReference>
<dbReference type="EMBL" id="LAZR01015281">
    <property type="protein sequence ID" value="KKM13856.1"/>
    <property type="molecule type" value="Genomic_DNA"/>
</dbReference>
<reference evidence="2" key="1">
    <citation type="journal article" date="2015" name="Nature">
        <title>Complex archaea that bridge the gap between prokaryotes and eukaryotes.</title>
        <authorList>
            <person name="Spang A."/>
            <person name="Saw J.H."/>
            <person name="Jorgensen S.L."/>
            <person name="Zaremba-Niedzwiedzka K."/>
            <person name="Martijn J."/>
            <person name="Lind A.E."/>
            <person name="van Eijk R."/>
            <person name="Schleper C."/>
            <person name="Guy L."/>
            <person name="Ettema T.J."/>
        </authorList>
    </citation>
    <scope>NUCLEOTIDE SEQUENCE</scope>
</reference>
<dbReference type="GO" id="GO:0008270">
    <property type="term" value="F:zinc ion binding"/>
    <property type="evidence" value="ECO:0007669"/>
    <property type="project" value="InterPro"/>
</dbReference>
<dbReference type="GO" id="GO:0006260">
    <property type="term" value="P:DNA replication"/>
    <property type="evidence" value="ECO:0007669"/>
    <property type="project" value="InterPro"/>
</dbReference>
<dbReference type="AlphaFoldDB" id="A0A0F9HEK3"/>